<dbReference type="InterPro" id="IPR050565">
    <property type="entry name" value="LYPA1-2/EST-like"/>
</dbReference>
<dbReference type="GO" id="GO:0016787">
    <property type="term" value="F:hydrolase activity"/>
    <property type="evidence" value="ECO:0007669"/>
    <property type="project" value="UniProtKB-KW"/>
</dbReference>
<dbReference type="Proteomes" id="UP001361239">
    <property type="component" value="Unassembled WGS sequence"/>
</dbReference>
<dbReference type="EMBL" id="JBBHJZ010000007">
    <property type="protein sequence ID" value="MEJ5979325.1"/>
    <property type="molecule type" value="Genomic_DNA"/>
</dbReference>
<dbReference type="InterPro" id="IPR003140">
    <property type="entry name" value="PLipase/COase/thioEstase"/>
</dbReference>
<evidence type="ECO:0000256" key="1">
    <source>
        <dbReference type="ARBA" id="ARBA00006499"/>
    </source>
</evidence>
<proteinExistence type="inferred from homology"/>
<evidence type="ECO:0000313" key="5">
    <source>
        <dbReference type="Proteomes" id="UP001361239"/>
    </source>
</evidence>
<feature type="domain" description="Phospholipase/carboxylesterase/thioesterase" evidence="3">
    <location>
        <begin position="15"/>
        <end position="200"/>
    </location>
</feature>
<dbReference type="RefSeq" id="WP_339589264.1">
    <property type="nucleotide sequence ID" value="NZ_JBBHJZ010000007.1"/>
</dbReference>
<accession>A0ABU8S203</accession>
<evidence type="ECO:0000256" key="2">
    <source>
        <dbReference type="ARBA" id="ARBA00022801"/>
    </source>
</evidence>
<keyword evidence="5" id="KW-1185">Reference proteome</keyword>
<dbReference type="InterPro" id="IPR029058">
    <property type="entry name" value="AB_hydrolase_fold"/>
</dbReference>
<dbReference type="Pfam" id="PF02230">
    <property type="entry name" value="Abhydrolase_2"/>
    <property type="match status" value="1"/>
</dbReference>
<comment type="similarity">
    <text evidence="1">Belongs to the AB hydrolase superfamily. AB hydrolase 2 family.</text>
</comment>
<keyword evidence="2 4" id="KW-0378">Hydrolase</keyword>
<dbReference type="SUPFAM" id="SSF53474">
    <property type="entry name" value="alpha/beta-Hydrolases"/>
    <property type="match status" value="1"/>
</dbReference>
<gene>
    <name evidence="4" type="ORF">WG901_21910</name>
</gene>
<name>A0ABU8S203_9SPHN</name>
<organism evidence="4 5">
    <name type="scientific">Novosphingobium anseongense</name>
    <dbReference type="NCBI Taxonomy" id="3133436"/>
    <lineage>
        <taxon>Bacteria</taxon>
        <taxon>Pseudomonadati</taxon>
        <taxon>Pseudomonadota</taxon>
        <taxon>Alphaproteobacteria</taxon>
        <taxon>Sphingomonadales</taxon>
        <taxon>Sphingomonadaceae</taxon>
        <taxon>Novosphingobium</taxon>
    </lineage>
</organism>
<protein>
    <submittedName>
        <fullName evidence="4">Dienelactone hydrolase family protein</fullName>
    </submittedName>
</protein>
<reference evidence="4 5" key="1">
    <citation type="submission" date="2024-03" db="EMBL/GenBank/DDBJ databases">
        <authorList>
            <person name="Jo J.-H."/>
        </authorList>
    </citation>
    <scope>NUCLEOTIDE SEQUENCE [LARGE SCALE GENOMIC DNA]</scope>
    <source>
        <strain evidence="4 5">PS1R-30</strain>
    </source>
</reference>
<dbReference type="PANTHER" id="PTHR10655">
    <property type="entry name" value="LYSOPHOSPHOLIPASE-RELATED"/>
    <property type="match status" value="1"/>
</dbReference>
<evidence type="ECO:0000259" key="3">
    <source>
        <dbReference type="Pfam" id="PF02230"/>
    </source>
</evidence>
<comment type="caution">
    <text evidence="4">The sequence shown here is derived from an EMBL/GenBank/DDBJ whole genome shotgun (WGS) entry which is preliminary data.</text>
</comment>
<dbReference type="PANTHER" id="PTHR10655:SF17">
    <property type="entry name" value="LYSOPHOSPHOLIPASE-LIKE PROTEIN 1"/>
    <property type="match status" value="1"/>
</dbReference>
<evidence type="ECO:0000313" key="4">
    <source>
        <dbReference type="EMBL" id="MEJ5979325.1"/>
    </source>
</evidence>
<dbReference type="Gene3D" id="3.40.50.1820">
    <property type="entry name" value="alpha/beta hydrolase"/>
    <property type="match status" value="1"/>
</dbReference>
<sequence length="222" mass="23359">MKIVNGASLQPWSGGKPRHIVLLLHGFGSSGHDMIALAPAWQQSMPDALFLAPHAPQRCGISAGYQWWPLSDISPQALARGAASAAPSIDSFIDRKLDQYGLADADLACVGFSQGAMMALHVGLRRKSAFAAIVGYSGMLPGSLQLQHEIASRPPVLLVHGARDPVVPVAALHDAERALKHVGVEVETHVSANVGHIVDPIGLRLGCAFVARSLNAAQAPLE</sequence>